<accession>A0ABX7BLW3</accession>
<keyword evidence="2" id="KW-1185">Reference proteome</keyword>
<proteinExistence type="predicted"/>
<dbReference type="EMBL" id="CP067977">
    <property type="protein sequence ID" value="QQQ18536.1"/>
    <property type="molecule type" value="Genomic_DNA"/>
</dbReference>
<dbReference type="PROSITE" id="PS51257">
    <property type="entry name" value="PROKAR_LIPOPROTEIN"/>
    <property type="match status" value="1"/>
</dbReference>
<evidence type="ECO:0000313" key="1">
    <source>
        <dbReference type="EMBL" id="QQQ18536.1"/>
    </source>
</evidence>
<organism evidence="1 2">
    <name type="scientific">Brevundimonas vitisensis</name>
    <dbReference type="NCBI Taxonomy" id="2800818"/>
    <lineage>
        <taxon>Bacteria</taxon>
        <taxon>Pseudomonadati</taxon>
        <taxon>Pseudomonadota</taxon>
        <taxon>Alphaproteobacteria</taxon>
        <taxon>Caulobacterales</taxon>
        <taxon>Caulobacteraceae</taxon>
        <taxon>Brevundimonas</taxon>
    </lineage>
</organism>
<gene>
    <name evidence="1" type="ORF">JIP62_14810</name>
</gene>
<reference evidence="1 2" key="1">
    <citation type="submission" date="2021-01" db="EMBL/GenBank/DDBJ databases">
        <title>Brevundimonas vitis sp. nov., an bacterium isolated from grape (Vitis vinifera).</title>
        <authorList>
            <person name="Jiang L."/>
            <person name="Lee J."/>
        </authorList>
    </citation>
    <scope>NUCLEOTIDE SEQUENCE [LARGE SCALE GENOMIC DNA]</scope>
    <source>
        <strain evidence="1 2">GRTSA-9</strain>
    </source>
</reference>
<sequence length="248" mass="25710">MIRSIASDYRMAALMMGLVLTSCSAPTEAPERTPAAESSHDWVVPPRVETVRADAGSLVFAGQGQPGGRVVLRTDTGAAFAAVANADGRFEIRMVRPTGDLILHPETQRGQDAAPSPETILILAGGPIALLSPGIPSRRLDAGPSLGAVDSDGRVMVLSGRAAPETTVAVAVSGQDVPMKVVADGNGNWMTVLPATGGVPIRLGDESYAYPGRPADTGGFQVMPAGEGWTVQWSAPDSARQTTWLPTT</sequence>
<evidence type="ECO:0000313" key="2">
    <source>
        <dbReference type="Proteomes" id="UP000595448"/>
    </source>
</evidence>
<protein>
    <recommendedName>
        <fullName evidence="3">Bacterial Ig domain-containing protein</fullName>
    </recommendedName>
</protein>
<evidence type="ECO:0008006" key="3">
    <source>
        <dbReference type="Google" id="ProtNLM"/>
    </source>
</evidence>
<name>A0ABX7BLW3_9CAUL</name>
<dbReference type="Proteomes" id="UP000595448">
    <property type="component" value="Chromosome"/>
</dbReference>
<dbReference type="RefSeq" id="WP_201102906.1">
    <property type="nucleotide sequence ID" value="NZ_CP067977.1"/>
</dbReference>